<proteinExistence type="predicted"/>
<evidence type="ECO:0000313" key="3">
    <source>
        <dbReference type="Proteomes" id="UP000250235"/>
    </source>
</evidence>
<keyword evidence="3" id="KW-1185">Reference proteome</keyword>
<gene>
    <name evidence="2" type="ORF">F511_35261</name>
</gene>
<evidence type="ECO:0000313" key="2">
    <source>
        <dbReference type="EMBL" id="KZV46989.1"/>
    </source>
</evidence>
<feature type="region of interest" description="Disordered" evidence="1">
    <location>
        <begin position="127"/>
        <end position="174"/>
    </location>
</feature>
<feature type="compositionally biased region" description="Polar residues" evidence="1">
    <location>
        <begin position="307"/>
        <end position="320"/>
    </location>
</feature>
<dbReference type="EMBL" id="KQ995344">
    <property type="protein sequence ID" value="KZV46989.1"/>
    <property type="molecule type" value="Genomic_DNA"/>
</dbReference>
<accession>A0A2Z7CQH1</accession>
<name>A0A2Z7CQH1_9LAMI</name>
<dbReference type="AlphaFoldDB" id="A0A2Z7CQH1"/>
<feature type="region of interest" description="Disordered" evidence="1">
    <location>
        <begin position="255"/>
        <end position="283"/>
    </location>
</feature>
<feature type="region of interest" description="Disordered" evidence="1">
    <location>
        <begin position="307"/>
        <end position="327"/>
    </location>
</feature>
<evidence type="ECO:0000256" key="1">
    <source>
        <dbReference type="SAM" id="MobiDB-lite"/>
    </source>
</evidence>
<reference evidence="2 3" key="1">
    <citation type="journal article" date="2015" name="Proc. Natl. Acad. Sci. U.S.A.">
        <title>The resurrection genome of Boea hygrometrica: A blueprint for survival of dehydration.</title>
        <authorList>
            <person name="Xiao L."/>
            <person name="Yang G."/>
            <person name="Zhang L."/>
            <person name="Yang X."/>
            <person name="Zhao S."/>
            <person name="Ji Z."/>
            <person name="Zhou Q."/>
            <person name="Hu M."/>
            <person name="Wang Y."/>
            <person name="Chen M."/>
            <person name="Xu Y."/>
            <person name="Jin H."/>
            <person name="Xiao X."/>
            <person name="Hu G."/>
            <person name="Bao F."/>
            <person name="Hu Y."/>
            <person name="Wan P."/>
            <person name="Li L."/>
            <person name="Deng X."/>
            <person name="Kuang T."/>
            <person name="Xiang C."/>
            <person name="Zhu J.K."/>
            <person name="Oliver M.J."/>
            <person name="He Y."/>
        </authorList>
    </citation>
    <scope>NUCLEOTIDE SEQUENCE [LARGE SCALE GENOMIC DNA]</scope>
    <source>
        <strain evidence="3">cv. XS01</strain>
    </source>
</reference>
<protein>
    <submittedName>
        <fullName evidence="2">Uncharacterized protein</fullName>
    </submittedName>
</protein>
<sequence>MVVQRRPHACGTCAPLCATFAHGCGHLRAQLVQVGRQVCGPPCATCVHGYWPACAPPCAKCAHGYWSACATRAHQRAQRVRTVTGQRAQHVRNGRRDVRTIRAKALIPLLAQRRIRIPLPERSGRFKILEPGNENSTKISRTESPRRNGRNKISVGGGVDSGRRRRRRHGDERRGRKNYMLRSIWYAQSAHCFQVHHCGSIIIPIDDQIGSIYTVYKTEHYAEEHLELRNQYLCDPQWFRDTAIHGLTTFVTPKPHFRTNPSDQDSIGYPRTRESGESSTTKHRLHMLRDLTRSRHLMTLMESMLGTVQRSDQMSPQAQPSDFRVHK</sequence>
<dbReference type="Proteomes" id="UP000250235">
    <property type="component" value="Unassembled WGS sequence"/>
</dbReference>
<organism evidence="2 3">
    <name type="scientific">Dorcoceras hygrometricum</name>
    <dbReference type="NCBI Taxonomy" id="472368"/>
    <lineage>
        <taxon>Eukaryota</taxon>
        <taxon>Viridiplantae</taxon>
        <taxon>Streptophyta</taxon>
        <taxon>Embryophyta</taxon>
        <taxon>Tracheophyta</taxon>
        <taxon>Spermatophyta</taxon>
        <taxon>Magnoliopsida</taxon>
        <taxon>eudicotyledons</taxon>
        <taxon>Gunneridae</taxon>
        <taxon>Pentapetalae</taxon>
        <taxon>asterids</taxon>
        <taxon>lamiids</taxon>
        <taxon>Lamiales</taxon>
        <taxon>Gesneriaceae</taxon>
        <taxon>Didymocarpoideae</taxon>
        <taxon>Trichosporeae</taxon>
        <taxon>Loxocarpinae</taxon>
        <taxon>Dorcoceras</taxon>
    </lineage>
</organism>